<evidence type="ECO:0000313" key="1">
    <source>
        <dbReference type="EMBL" id="KHN76146.1"/>
    </source>
</evidence>
<accession>A0A0B2UYL9</accession>
<dbReference type="Proteomes" id="UP000031036">
    <property type="component" value="Unassembled WGS sequence"/>
</dbReference>
<gene>
    <name evidence="1" type="ORF">Tcan_05142</name>
</gene>
<protein>
    <submittedName>
        <fullName evidence="1">Uncharacterized protein</fullName>
    </submittedName>
</protein>
<comment type="caution">
    <text evidence="1">The sequence shown here is derived from an EMBL/GenBank/DDBJ whole genome shotgun (WGS) entry which is preliminary data.</text>
</comment>
<reference evidence="1 2" key="1">
    <citation type="submission" date="2014-11" db="EMBL/GenBank/DDBJ databases">
        <title>Genetic blueprint of the zoonotic pathogen Toxocara canis.</title>
        <authorList>
            <person name="Zhu X.-Q."/>
            <person name="Korhonen P.K."/>
            <person name="Cai H."/>
            <person name="Young N.D."/>
            <person name="Nejsum P."/>
            <person name="von Samson-Himmelstjerna G."/>
            <person name="Boag P.R."/>
            <person name="Tan P."/>
            <person name="Li Q."/>
            <person name="Min J."/>
            <person name="Yang Y."/>
            <person name="Wang X."/>
            <person name="Fang X."/>
            <person name="Hall R.S."/>
            <person name="Hofmann A."/>
            <person name="Sternberg P.W."/>
            <person name="Jex A.R."/>
            <person name="Gasser R.B."/>
        </authorList>
    </citation>
    <scope>NUCLEOTIDE SEQUENCE [LARGE SCALE GENOMIC DNA]</scope>
    <source>
        <strain evidence="1">PN_DK_2014</strain>
    </source>
</reference>
<dbReference type="AlphaFoldDB" id="A0A0B2UYL9"/>
<keyword evidence="2" id="KW-1185">Reference proteome</keyword>
<dbReference type="EMBL" id="JPKZ01002567">
    <property type="protein sequence ID" value="KHN76146.1"/>
    <property type="molecule type" value="Genomic_DNA"/>
</dbReference>
<name>A0A0B2UYL9_TOXCA</name>
<evidence type="ECO:0000313" key="2">
    <source>
        <dbReference type="Proteomes" id="UP000031036"/>
    </source>
</evidence>
<proteinExistence type="predicted"/>
<organism evidence="1 2">
    <name type="scientific">Toxocara canis</name>
    <name type="common">Canine roundworm</name>
    <dbReference type="NCBI Taxonomy" id="6265"/>
    <lineage>
        <taxon>Eukaryota</taxon>
        <taxon>Metazoa</taxon>
        <taxon>Ecdysozoa</taxon>
        <taxon>Nematoda</taxon>
        <taxon>Chromadorea</taxon>
        <taxon>Rhabditida</taxon>
        <taxon>Spirurina</taxon>
        <taxon>Ascaridomorpha</taxon>
        <taxon>Ascaridoidea</taxon>
        <taxon>Toxocaridae</taxon>
        <taxon>Toxocara</taxon>
    </lineage>
</organism>
<sequence length="91" mass="10022">MPMLPPNVQPPIWSLHPVFTSAHSFMPTHSFSCDLSGNCSSSMPFGVPVRSFASSRRRETRRINVRSSVRTTPVTDLESVKTAISEADSDT</sequence>